<feature type="transmembrane region" description="Helical" evidence="1">
    <location>
        <begin position="119"/>
        <end position="142"/>
    </location>
</feature>
<keyword evidence="1" id="KW-1133">Transmembrane helix</keyword>
<feature type="transmembrane region" description="Helical" evidence="1">
    <location>
        <begin position="5"/>
        <end position="22"/>
    </location>
</feature>
<sequence length="246" mass="28591">MPSMFVRFFVIVYNLFVFPVFFPLNIMIVWINMVIIFCVPITEALLSFTLAANRLFVMVGMSFCSKAIVYVTLLSVSWILGLLVGVHTFVVMEEPSYNLETFRYHANKYYSSEMKTYRLGLYCVFLGISILMYLVIVLKIVFERNKVCREDIKLFVQAVIPFLWLVLYAIVTQYELITMLDIGDFGDVLYTIIGRSMPAVHCTVYMIFNRTLRMEVLVMLRLRNRVKNAQTVPCMSLNRSLGSSRF</sequence>
<evidence type="ECO:0000256" key="1">
    <source>
        <dbReference type="SAM" id="Phobius"/>
    </source>
</evidence>
<name>A0A1I8AMA7_9BILA</name>
<keyword evidence="1" id="KW-0812">Transmembrane</keyword>
<dbReference type="WBParaSite" id="L893_g7434.t1">
    <property type="protein sequence ID" value="L893_g7434.t1"/>
    <property type="gene ID" value="L893_g7434"/>
</dbReference>
<protein>
    <submittedName>
        <fullName evidence="3">G_PROTEIN_RECEP_F1_2 domain-containing protein</fullName>
    </submittedName>
</protein>
<organism evidence="2 3">
    <name type="scientific">Steinernema glaseri</name>
    <dbReference type="NCBI Taxonomy" id="37863"/>
    <lineage>
        <taxon>Eukaryota</taxon>
        <taxon>Metazoa</taxon>
        <taxon>Ecdysozoa</taxon>
        <taxon>Nematoda</taxon>
        <taxon>Chromadorea</taxon>
        <taxon>Rhabditida</taxon>
        <taxon>Tylenchina</taxon>
        <taxon>Panagrolaimomorpha</taxon>
        <taxon>Strongyloidoidea</taxon>
        <taxon>Steinernematidae</taxon>
        <taxon>Steinernema</taxon>
    </lineage>
</organism>
<keyword evidence="1" id="KW-0472">Membrane</keyword>
<feature type="transmembrane region" description="Helical" evidence="1">
    <location>
        <begin position="28"/>
        <end position="56"/>
    </location>
</feature>
<accession>A0A1I8AMA7</accession>
<dbReference type="AlphaFoldDB" id="A0A1I8AMA7"/>
<feature type="transmembrane region" description="Helical" evidence="1">
    <location>
        <begin position="188"/>
        <end position="208"/>
    </location>
</feature>
<feature type="transmembrane region" description="Helical" evidence="1">
    <location>
        <begin position="154"/>
        <end position="176"/>
    </location>
</feature>
<dbReference type="Proteomes" id="UP000095287">
    <property type="component" value="Unplaced"/>
</dbReference>
<evidence type="ECO:0000313" key="3">
    <source>
        <dbReference type="WBParaSite" id="L893_g7434.t1"/>
    </source>
</evidence>
<evidence type="ECO:0000313" key="2">
    <source>
        <dbReference type="Proteomes" id="UP000095287"/>
    </source>
</evidence>
<keyword evidence="2" id="KW-1185">Reference proteome</keyword>
<reference evidence="3" key="1">
    <citation type="submission" date="2016-11" db="UniProtKB">
        <authorList>
            <consortium name="WormBaseParasite"/>
        </authorList>
    </citation>
    <scope>IDENTIFICATION</scope>
</reference>
<proteinExistence type="predicted"/>
<feature type="transmembrane region" description="Helical" evidence="1">
    <location>
        <begin position="68"/>
        <end position="90"/>
    </location>
</feature>